<accession>A0AAV2S2B2</accession>
<sequence length="154" mass="17411">MKMLQTMITLVLLVVVFVPDCNGYHPKNLRKSIERSYEEDIQAEIDMFRDVLIDPKCSSALDDSEDWCPTMGDRYCDYGWIFGKCLKTCCEIPSFVNDTTVGCAKPCNGHSHCIETQNPEKPQLSHCEENSFTAVNLRPVITESMVEALYASSN</sequence>
<evidence type="ECO:0000313" key="2">
    <source>
        <dbReference type="EMBL" id="CAL4159404.1"/>
    </source>
</evidence>
<keyword evidence="3" id="KW-1185">Reference proteome</keyword>
<keyword evidence="1" id="KW-0732">Signal</keyword>
<proteinExistence type="predicted"/>
<reference evidence="2 3" key="1">
    <citation type="submission" date="2024-05" db="EMBL/GenBank/DDBJ databases">
        <authorList>
            <person name="Wallberg A."/>
        </authorList>
    </citation>
    <scope>NUCLEOTIDE SEQUENCE [LARGE SCALE GENOMIC DNA]</scope>
</reference>
<protein>
    <submittedName>
        <fullName evidence="2">Uncharacterized protein</fullName>
    </submittedName>
</protein>
<name>A0AAV2S2B2_MEGNR</name>
<evidence type="ECO:0000256" key="1">
    <source>
        <dbReference type="SAM" id="SignalP"/>
    </source>
</evidence>
<dbReference type="Proteomes" id="UP001497623">
    <property type="component" value="Unassembled WGS sequence"/>
</dbReference>
<evidence type="ECO:0000313" key="3">
    <source>
        <dbReference type="Proteomes" id="UP001497623"/>
    </source>
</evidence>
<dbReference type="AlphaFoldDB" id="A0AAV2S2B2"/>
<feature type="chain" id="PRO_5043909685" evidence="1">
    <location>
        <begin position="24"/>
        <end position="154"/>
    </location>
</feature>
<organism evidence="2 3">
    <name type="scientific">Meganyctiphanes norvegica</name>
    <name type="common">Northern krill</name>
    <name type="synonym">Thysanopoda norvegica</name>
    <dbReference type="NCBI Taxonomy" id="48144"/>
    <lineage>
        <taxon>Eukaryota</taxon>
        <taxon>Metazoa</taxon>
        <taxon>Ecdysozoa</taxon>
        <taxon>Arthropoda</taxon>
        <taxon>Crustacea</taxon>
        <taxon>Multicrustacea</taxon>
        <taxon>Malacostraca</taxon>
        <taxon>Eumalacostraca</taxon>
        <taxon>Eucarida</taxon>
        <taxon>Euphausiacea</taxon>
        <taxon>Euphausiidae</taxon>
        <taxon>Meganyctiphanes</taxon>
    </lineage>
</organism>
<gene>
    <name evidence="2" type="ORF">MNOR_LOCUS32270</name>
</gene>
<feature type="signal peptide" evidence="1">
    <location>
        <begin position="1"/>
        <end position="23"/>
    </location>
</feature>
<dbReference type="EMBL" id="CAXKWB010043516">
    <property type="protein sequence ID" value="CAL4159404.1"/>
    <property type="molecule type" value="Genomic_DNA"/>
</dbReference>
<comment type="caution">
    <text evidence="2">The sequence shown here is derived from an EMBL/GenBank/DDBJ whole genome shotgun (WGS) entry which is preliminary data.</text>
</comment>